<dbReference type="Pfam" id="PF22486">
    <property type="entry name" value="MATH_2"/>
    <property type="match status" value="1"/>
</dbReference>
<evidence type="ECO:0000313" key="5">
    <source>
        <dbReference type="Proteomes" id="UP000275267"/>
    </source>
</evidence>
<keyword evidence="5" id="KW-1185">Reference proteome</keyword>
<dbReference type="OrthoDB" id="6359816at2759"/>
<name>A0A3L6PCR3_PANMI</name>
<dbReference type="InterPro" id="IPR045005">
    <property type="entry name" value="BPM1-6"/>
</dbReference>
<reference evidence="5" key="1">
    <citation type="journal article" date="2019" name="Nat. Commun.">
        <title>The genome of broomcorn millet.</title>
        <authorList>
            <person name="Zou C."/>
            <person name="Miki D."/>
            <person name="Li D."/>
            <person name="Tang Q."/>
            <person name="Xiao L."/>
            <person name="Rajput S."/>
            <person name="Deng P."/>
            <person name="Jia W."/>
            <person name="Huang R."/>
            <person name="Zhang M."/>
            <person name="Sun Y."/>
            <person name="Hu J."/>
            <person name="Fu X."/>
            <person name="Schnable P.S."/>
            <person name="Li F."/>
            <person name="Zhang H."/>
            <person name="Feng B."/>
            <person name="Zhu X."/>
            <person name="Liu R."/>
            <person name="Schnable J.C."/>
            <person name="Zhu J.-K."/>
            <person name="Zhang H."/>
        </authorList>
    </citation>
    <scope>NUCLEOTIDE SEQUENCE [LARGE SCALE GENOMIC DNA]</scope>
</reference>
<dbReference type="Proteomes" id="UP000275267">
    <property type="component" value="Unassembled WGS sequence"/>
</dbReference>
<dbReference type="EMBL" id="PQIB02000388">
    <property type="protein sequence ID" value="RLM51052.1"/>
    <property type="molecule type" value="Genomic_DNA"/>
</dbReference>
<dbReference type="GO" id="GO:0016567">
    <property type="term" value="P:protein ubiquitination"/>
    <property type="evidence" value="ECO:0007669"/>
    <property type="project" value="InterPro"/>
</dbReference>
<accession>A0A3L6PCR3</accession>
<dbReference type="Pfam" id="PF24570">
    <property type="entry name" value="BACK_BPM_SPOP"/>
    <property type="match status" value="1"/>
</dbReference>
<dbReference type="CDD" id="cd00121">
    <property type="entry name" value="MATH"/>
    <property type="match status" value="1"/>
</dbReference>
<dbReference type="STRING" id="4540.A0A3L6PCR3"/>
<evidence type="ECO:0000256" key="1">
    <source>
        <dbReference type="ARBA" id="ARBA00004906"/>
    </source>
</evidence>
<dbReference type="Gene3D" id="2.60.210.10">
    <property type="entry name" value="Apoptosis, Tumor Necrosis Factor Receptor Associated Protein 2, Chain A"/>
    <property type="match status" value="1"/>
</dbReference>
<dbReference type="PANTHER" id="PTHR26379">
    <property type="entry name" value="BTB/POZ AND MATH DOMAIN-CONTAINING PROTEIN 1"/>
    <property type="match status" value="1"/>
</dbReference>
<dbReference type="SUPFAM" id="SSF49599">
    <property type="entry name" value="TRAF domain-like"/>
    <property type="match status" value="1"/>
</dbReference>
<proteinExistence type="inferred from homology"/>
<dbReference type="Gene3D" id="1.25.40.420">
    <property type="match status" value="1"/>
</dbReference>
<evidence type="ECO:0000259" key="3">
    <source>
        <dbReference type="PROSITE" id="PS50144"/>
    </source>
</evidence>
<sequence length="325" mass="36172">MPTPFCATPDVEDSRSASAIVKDAITGSHLLHVEGYSRTKGVPNGRFIKSRPFKVGGFSWCVSYYPNGARPNLADCISVFLTLDETVAQTVKAQAKFSLLNQVSRTGPSHTLTTLLREYSNHACGYGFDDFIKREFLEKSEYLKDDSIKIKCDVFISKKIHTETGLLHLHSSWSRRLTCTCISVISLQPKMVQMSNSSSGVQDLATLHLQRLAARDGGEEEALMAQHLLEAADRYDRQRLKLICEDKLCNHLEVSTVATTLALAEQHSCQGLKEACIEFLISPDALEAVMATDGFEHLTKSCPALVKELMSKLGTRLYKRRKLRA</sequence>
<dbReference type="InterPro" id="IPR002083">
    <property type="entry name" value="MATH/TRAF_dom"/>
</dbReference>
<comment type="pathway">
    <text evidence="1">Protein modification; protein ubiquitination.</text>
</comment>
<protein>
    <submittedName>
        <fullName evidence="4">BTB/POZ and MATH domain-containing protein 2-like</fullName>
    </submittedName>
</protein>
<dbReference type="PANTHER" id="PTHR26379:SF422">
    <property type="entry name" value="BTB DOMAIN-CONTAINING PROTEIN"/>
    <property type="match status" value="1"/>
</dbReference>
<gene>
    <name evidence="4" type="ORF">C2845_PMPSC055584</name>
</gene>
<dbReference type="InterPro" id="IPR056423">
    <property type="entry name" value="BACK_BPM_SPOP"/>
</dbReference>
<evidence type="ECO:0000313" key="4">
    <source>
        <dbReference type="EMBL" id="RLM51052.1"/>
    </source>
</evidence>
<dbReference type="AlphaFoldDB" id="A0A3L6PCR3"/>
<organism evidence="4 5">
    <name type="scientific">Panicum miliaceum</name>
    <name type="common">Proso millet</name>
    <name type="synonym">Broomcorn millet</name>
    <dbReference type="NCBI Taxonomy" id="4540"/>
    <lineage>
        <taxon>Eukaryota</taxon>
        <taxon>Viridiplantae</taxon>
        <taxon>Streptophyta</taxon>
        <taxon>Embryophyta</taxon>
        <taxon>Tracheophyta</taxon>
        <taxon>Spermatophyta</taxon>
        <taxon>Magnoliopsida</taxon>
        <taxon>Liliopsida</taxon>
        <taxon>Poales</taxon>
        <taxon>Poaceae</taxon>
        <taxon>PACMAD clade</taxon>
        <taxon>Panicoideae</taxon>
        <taxon>Panicodae</taxon>
        <taxon>Paniceae</taxon>
        <taxon>Panicinae</taxon>
        <taxon>Panicum</taxon>
        <taxon>Panicum sect. Panicum</taxon>
    </lineage>
</organism>
<comment type="caution">
    <text evidence="4">The sequence shown here is derived from an EMBL/GenBank/DDBJ whole genome shotgun (WGS) entry which is preliminary data.</text>
</comment>
<evidence type="ECO:0000256" key="2">
    <source>
        <dbReference type="ARBA" id="ARBA00010846"/>
    </source>
</evidence>
<feature type="domain" description="MATH" evidence="3">
    <location>
        <begin position="26"/>
        <end position="154"/>
    </location>
</feature>
<dbReference type="InterPro" id="IPR008974">
    <property type="entry name" value="TRAF-like"/>
</dbReference>
<comment type="similarity">
    <text evidence="2">Belongs to the Tdpoz family.</text>
</comment>
<dbReference type="PROSITE" id="PS50144">
    <property type="entry name" value="MATH"/>
    <property type="match status" value="1"/>
</dbReference>